<protein>
    <submittedName>
        <fullName evidence="4">Putative adhesin</fullName>
    </submittedName>
</protein>
<feature type="signal peptide" evidence="2">
    <location>
        <begin position="1"/>
        <end position="18"/>
    </location>
</feature>
<dbReference type="Proteomes" id="UP000249341">
    <property type="component" value="Unassembled WGS sequence"/>
</dbReference>
<accession>A0A327ZEW6</accession>
<keyword evidence="5" id="KW-1185">Reference proteome</keyword>
<dbReference type="Pfam" id="PF13349">
    <property type="entry name" value="DUF4097"/>
    <property type="match status" value="1"/>
</dbReference>
<keyword evidence="2" id="KW-0732">Signal</keyword>
<gene>
    <name evidence="4" type="ORF">B0I29_104462</name>
</gene>
<dbReference type="InterPro" id="IPR025164">
    <property type="entry name" value="Toastrack_DUF4097"/>
</dbReference>
<sequence>MSRRVALALAAASVVALTGCDGVVGARMTFDDTEKAKVTDIVLDGGSGDVQISTGSVTETRIKRVIRGSTDPGPSYQLTGSTLTLATDCGANCHVNYEITAPAGVAVRGELRSGDLGVSGAGTVDLKLTSGDVTVDSATGPVSIEATSGDLLVSDAPSLTVELTSGDITAERIAGPIKARATSGDMQLDISAPASVTASVQSGDLTLLVPEGAYQVRTDTGSGDATAEDVPNDPSAKNILDLRTRSGDLLVSTR</sequence>
<evidence type="ECO:0000259" key="3">
    <source>
        <dbReference type="Pfam" id="PF13349"/>
    </source>
</evidence>
<proteinExistence type="predicted"/>
<feature type="chain" id="PRO_5038751589" evidence="2">
    <location>
        <begin position="19"/>
        <end position="254"/>
    </location>
</feature>
<evidence type="ECO:0000313" key="4">
    <source>
        <dbReference type="EMBL" id="RAK39920.1"/>
    </source>
</evidence>
<name>A0A327ZEW6_9ACTN</name>
<dbReference type="RefSeq" id="WP_181557782.1">
    <property type="nucleotide sequence ID" value="NZ_JACHWI010000001.1"/>
</dbReference>
<evidence type="ECO:0000313" key="5">
    <source>
        <dbReference type="Proteomes" id="UP000249341"/>
    </source>
</evidence>
<organism evidence="4 5">
    <name type="scientific">Actinoplanes lutulentus</name>
    <dbReference type="NCBI Taxonomy" id="1287878"/>
    <lineage>
        <taxon>Bacteria</taxon>
        <taxon>Bacillati</taxon>
        <taxon>Actinomycetota</taxon>
        <taxon>Actinomycetes</taxon>
        <taxon>Micromonosporales</taxon>
        <taxon>Micromonosporaceae</taxon>
        <taxon>Actinoplanes</taxon>
    </lineage>
</organism>
<evidence type="ECO:0000256" key="2">
    <source>
        <dbReference type="SAM" id="SignalP"/>
    </source>
</evidence>
<reference evidence="4 5" key="1">
    <citation type="submission" date="2018-06" db="EMBL/GenBank/DDBJ databases">
        <title>Genomic Encyclopedia of Type Strains, Phase III (KMG-III): the genomes of soil and plant-associated and newly described type strains.</title>
        <authorList>
            <person name="Whitman W."/>
        </authorList>
    </citation>
    <scope>NUCLEOTIDE SEQUENCE [LARGE SCALE GENOMIC DNA]</scope>
    <source>
        <strain evidence="4 5">CGMCC 4.7090</strain>
    </source>
</reference>
<dbReference type="AlphaFoldDB" id="A0A327ZEW6"/>
<dbReference type="EMBL" id="QLMJ01000004">
    <property type="protein sequence ID" value="RAK39920.1"/>
    <property type="molecule type" value="Genomic_DNA"/>
</dbReference>
<dbReference type="PROSITE" id="PS51257">
    <property type="entry name" value="PROKAR_LIPOPROTEIN"/>
    <property type="match status" value="1"/>
</dbReference>
<evidence type="ECO:0000256" key="1">
    <source>
        <dbReference type="SAM" id="MobiDB-lite"/>
    </source>
</evidence>
<comment type="caution">
    <text evidence="4">The sequence shown here is derived from an EMBL/GenBank/DDBJ whole genome shotgun (WGS) entry which is preliminary data.</text>
</comment>
<feature type="region of interest" description="Disordered" evidence="1">
    <location>
        <begin position="217"/>
        <end position="238"/>
    </location>
</feature>
<feature type="domain" description="DUF4097" evidence="3">
    <location>
        <begin position="36"/>
        <end position="249"/>
    </location>
</feature>